<protein>
    <submittedName>
        <fullName evidence="1">Uncharacterized protein</fullName>
    </submittedName>
</protein>
<reference evidence="1 2" key="1">
    <citation type="submission" date="2023-07" db="EMBL/GenBank/DDBJ databases">
        <title>Genomic Encyclopedia of Type Strains, Phase IV (KMG-IV): sequencing the most valuable type-strain genomes for metagenomic binning, comparative biology and taxonomic classification.</title>
        <authorList>
            <person name="Goeker M."/>
        </authorList>
    </citation>
    <scope>NUCLEOTIDE SEQUENCE [LARGE SCALE GENOMIC DNA]</scope>
    <source>
        <strain evidence="1 2">DSM 19922</strain>
    </source>
</reference>
<evidence type="ECO:0000313" key="2">
    <source>
        <dbReference type="Proteomes" id="UP001244552"/>
    </source>
</evidence>
<keyword evidence="2" id="KW-1185">Reference proteome</keyword>
<dbReference type="RefSeq" id="WP_209989382.1">
    <property type="nucleotide sequence ID" value="NZ_JAGINO010000028.1"/>
</dbReference>
<evidence type="ECO:0000313" key="1">
    <source>
        <dbReference type="EMBL" id="MDQ0536538.1"/>
    </source>
</evidence>
<gene>
    <name evidence="1" type="ORF">QO018_005435</name>
</gene>
<dbReference type="Proteomes" id="UP001244552">
    <property type="component" value="Unassembled WGS sequence"/>
</dbReference>
<dbReference type="EMBL" id="JAUSVU010000028">
    <property type="protein sequence ID" value="MDQ0536538.1"/>
    <property type="molecule type" value="Genomic_DNA"/>
</dbReference>
<organism evidence="1 2">
    <name type="scientific">Azospirillum picis</name>
    <dbReference type="NCBI Taxonomy" id="488438"/>
    <lineage>
        <taxon>Bacteria</taxon>
        <taxon>Pseudomonadati</taxon>
        <taxon>Pseudomonadota</taxon>
        <taxon>Alphaproteobacteria</taxon>
        <taxon>Rhodospirillales</taxon>
        <taxon>Azospirillaceae</taxon>
        <taxon>Azospirillum</taxon>
    </lineage>
</organism>
<accession>A0ABU0MTL8</accession>
<name>A0ABU0MTL8_9PROT</name>
<comment type="caution">
    <text evidence="1">The sequence shown here is derived from an EMBL/GenBank/DDBJ whole genome shotgun (WGS) entry which is preliminary data.</text>
</comment>
<sequence>MTTFPNSPQLIKGGLVLIDPETARVLAIISLQYNADTLTRRFQTQETGGEGNASRVEPTRFRGPAIETISFEAEIDATDQLEFPAQNPDAGAFGIAPQLAALETLVNPAAAELARIDAVASSGTLEIAPMLAPLVVFVWGKSRIVPVKVGEFSITEEAFDPALNPIRARVTLGLRVLSVDDLGFSTKGGGLFMTYLQGRETLAGKVGPVSLSTLGIGGIG</sequence>
<proteinExistence type="predicted"/>